<keyword evidence="3" id="KW-0548">Nucleotidyltransferase</keyword>
<dbReference type="AlphaFoldDB" id="A0A9X2U4W6"/>
<dbReference type="InterPro" id="IPR000477">
    <property type="entry name" value="RT_dom"/>
</dbReference>
<dbReference type="InterPro" id="IPR003615">
    <property type="entry name" value="HNH_nuc"/>
</dbReference>
<protein>
    <submittedName>
        <fullName evidence="3">Group II intron reverse transcriptase/maturase</fullName>
    </submittedName>
</protein>
<proteinExistence type="inferred from homology"/>
<dbReference type="Proteomes" id="UP001155034">
    <property type="component" value="Unassembled WGS sequence"/>
</dbReference>
<comment type="similarity">
    <text evidence="1">Belongs to the bacterial reverse transcriptase family.</text>
</comment>
<accession>A0A9X2U4W6</accession>
<dbReference type="CDD" id="cd00085">
    <property type="entry name" value="HNHc"/>
    <property type="match status" value="1"/>
</dbReference>
<dbReference type="EMBL" id="JANTYZ010000027">
    <property type="protein sequence ID" value="MCS3866947.1"/>
    <property type="molecule type" value="Genomic_DNA"/>
</dbReference>
<organism evidence="3 4">
    <name type="scientific">Salinibacter ruber</name>
    <dbReference type="NCBI Taxonomy" id="146919"/>
    <lineage>
        <taxon>Bacteria</taxon>
        <taxon>Pseudomonadati</taxon>
        <taxon>Rhodothermota</taxon>
        <taxon>Rhodothermia</taxon>
        <taxon>Rhodothermales</taxon>
        <taxon>Salinibacteraceae</taxon>
        <taxon>Salinibacter</taxon>
    </lineage>
</organism>
<dbReference type="PANTHER" id="PTHR34047:SF8">
    <property type="entry name" value="PROTEIN YKFC"/>
    <property type="match status" value="1"/>
</dbReference>
<feature type="domain" description="Reverse transcriptase" evidence="2">
    <location>
        <begin position="71"/>
        <end position="320"/>
    </location>
</feature>
<dbReference type="CDD" id="cd01651">
    <property type="entry name" value="RT_G2_intron"/>
    <property type="match status" value="1"/>
</dbReference>
<gene>
    <name evidence="3" type="ORF">GGP82_003530</name>
</gene>
<dbReference type="GO" id="GO:0003964">
    <property type="term" value="F:RNA-directed DNA polymerase activity"/>
    <property type="evidence" value="ECO:0007669"/>
    <property type="project" value="UniProtKB-KW"/>
</dbReference>
<evidence type="ECO:0000313" key="3">
    <source>
        <dbReference type="EMBL" id="MCS3866947.1"/>
    </source>
</evidence>
<dbReference type="InterPro" id="IPR013597">
    <property type="entry name" value="Mat_intron_G2"/>
</dbReference>
<dbReference type="RefSeq" id="WP_259084315.1">
    <property type="nucleotide sequence ID" value="NZ_JANTYZ010000027.1"/>
</dbReference>
<evidence type="ECO:0000256" key="1">
    <source>
        <dbReference type="ARBA" id="ARBA00034120"/>
    </source>
</evidence>
<name>A0A9X2U4W6_9BACT</name>
<dbReference type="InterPro" id="IPR051083">
    <property type="entry name" value="GrpII_Intron_Splice-Mob/Def"/>
</dbReference>
<keyword evidence="3" id="KW-0695">RNA-directed DNA polymerase</keyword>
<dbReference type="PROSITE" id="PS50878">
    <property type="entry name" value="RT_POL"/>
    <property type="match status" value="1"/>
</dbReference>
<dbReference type="PANTHER" id="PTHR34047">
    <property type="entry name" value="NUCLEAR INTRON MATURASE 1, MITOCHONDRIAL-RELATED"/>
    <property type="match status" value="1"/>
</dbReference>
<dbReference type="Pfam" id="PF00078">
    <property type="entry name" value="RVT_1"/>
    <property type="match status" value="1"/>
</dbReference>
<dbReference type="NCBIfam" id="TIGR04416">
    <property type="entry name" value="group_II_RT_mat"/>
    <property type="match status" value="1"/>
</dbReference>
<dbReference type="Pfam" id="PF08388">
    <property type="entry name" value="GIIM"/>
    <property type="match status" value="1"/>
</dbReference>
<reference evidence="3" key="1">
    <citation type="submission" date="2022-08" db="EMBL/GenBank/DDBJ databases">
        <title>Genomic Encyclopedia of Type Strains, Phase V (KMG-V): Genome sequencing to study the core and pangenomes of soil and plant-associated prokaryotes.</title>
        <authorList>
            <person name="Whitman W."/>
        </authorList>
    </citation>
    <scope>NUCLEOTIDE SEQUENCE</scope>
    <source>
        <strain evidence="3">SP2016B</strain>
    </source>
</reference>
<evidence type="ECO:0000313" key="4">
    <source>
        <dbReference type="Proteomes" id="UP001155034"/>
    </source>
</evidence>
<dbReference type="InterPro" id="IPR030931">
    <property type="entry name" value="Group_II_RT_mat"/>
</dbReference>
<sequence length="566" mass="64901">MDVAKMQTKLARWSQDQSFNFDDIMNIVYDSDFLYEAWTNVASNSGSETPGVDGATAEDFAENLDGSLTDLRRELKAGSYSPKPVRRTYIPKGDGEKRPLGIPTITDRVVQESLRLVLEPIYETDFTDQSYGFRPGRSCHDAINVVQRSMAPQLRSYKHWILDLDIAGYFDNVDHTTLLQILQDRITDRDVLQLIWDTLKAGVKENGSVQVTGEGTPQGGVVSPLLANVYLNELDHWTQQWTDMTAAERNWRRRRGKGPWKYVRYADDFLILTSSPKHHAERMMERVEEYLDEELKLDLSEKKSELTHAQDGLSFLGYDLRACTDTGGCKMYVPKEAKSYIRSQIKKAMDGPTDVSPKLKIRAINRVVRGWAGYYQYCSNASRVFNTIEHRLWHKTTGWLSKKYKCGRSWLIRNRLDSKSPITINGETLVQPGKLATSASEMPFRNRHSHPYLGEGGAGAENYWGKRYRRELPPEDPYLANAEKWSDEMARKIRARDENRCMAVGCDTGGPGEENLPVHHIRRRRSKDDDRPENMVTLCREHHGLTHQGQSFKAYHRGREEIVMLS</sequence>
<comment type="caution">
    <text evidence="3">The sequence shown here is derived from an EMBL/GenBank/DDBJ whole genome shotgun (WGS) entry which is preliminary data.</text>
</comment>
<dbReference type="InterPro" id="IPR043502">
    <property type="entry name" value="DNA/RNA_pol_sf"/>
</dbReference>
<keyword evidence="3" id="KW-0808">Transferase</keyword>
<evidence type="ECO:0000259" key="2">
    <source>
        <dbReference type="PROSITE" id="PS50878"/>
    </source>
</evidence>
<dbReference type="SMART" id="SM00507">
    <property type="entry name" value="HNHc"/>
    <property type="match status" value="1"/>
</dbReference>
<dbReference type="SUPFAM" id="SSF56672">
    <property type="entry name" value="DNA/RNA polymerases"/>
    <property type="match status" value="1"/>
</dbReference>